<organism evidence="1 2">
    <name type="scientific">Apostasia shenzhenica</name>
    <dbReference type="NCBI Taxonomy" id="1088818"/>
    <lineage>
        <taxon>Eukaryota</taxon>
        <taxon>Viridiplantae</taxon>
        <taxon>Streptophyta</taxon>
        <taxon>Embryophyta</taxon>
        <taxon>Tracheophyta</taxon>
        <taxon>Spermatophyta</taxon>
        <taxon>Magnoliopsida</taxon>
        <taxon>Liliopsida</taxon>
        <taxon>Asparagales</taxon>
        <taxon>Orchidaceae</taxon>
        <taxon>Apostasioideae</taxon>
        <taxon>Apostasia</taxon>
    </lineage>
</organism>
<protein>
    <submittedName>
        <fullName evidence="1">Uncharacterized protein</fullName>
    </submittedName>
</protein>
<keyword evidence="2" id="KW-1185">Reference proteome</keyword>
<evidence type="ECO:0000313" key="1">
    <source>
        <dbReference type="EMBL" id="PKA60163.1"/>
    </source>
</evidence>
<dbReference type="AlphaFoldDB" id="A0A2I0AX88"/>
<accession>A0A2I0AX88</accession>
<sequence>MFIWNRSLAGSLAKRVKMPISAAAAVFPLSLSQHKLRGSPGFALFSTPKSADARSVRRKSPSLRCAIQNLADLAPAAAVSYGVLLLGGGLFACELPFLPRLEMI</sequence>
<name>A0A2I0AX88_9ASPA</name>
<evidence type="ECO:0000313" key="2">
    <source>
        <dbReference type="Proteomes" id="UP000236161"/>
    </source>
</evidence>
<reference evidence="1 2" key="1">
    <citation type="journal article" date="2017" name="Nature">
        <title>The Apostasia genome and the evolution of orchids.</title>
        <authorList>
            <person name="Zhang G.Q."/>
            <person name="Liu K.W."/>
            <person name="Li Z."/>
            <person name="Lohaus R."/>
            <person name="Hsiao Y.Y."/>
            <person name="Niu S.C."/>
            <person name="Wang J.Y."/>
            <person name="Lin Y.C."/>
            <person name="Xu Q."/>
            <person name="Chen L.J."/>
            <person name="Yoshida K."/>
            <person name="Fujiwara S."/>
            <person name="Wang Z.W."/>
            <person name="Zhang Y.Q."/>
            <person name="Mitsuda N."/>
            <person name="Wang M."/>
            <person name="Liu G.H."/>
            <person name="Pecoraro L."/>
            <person name="Huang H.X."/>
            <person name="Xiao X.J."/>
            <person name="Lin M."/>
            <person name="Wu X.Y."/>
            <person name="Wu W.L."/>
            <person name="Chen Y.Y."/>
            <person name="Chang S.B."/>
            <person name="Sakamoto S."/>
            <person name="Ohme-Takagi M."/>
            <person name="Yagi M."/>
            <person name="Zeng S.J."/>
            <person name="Shen C.Y."/>
            <person name="Yeh C.M."/>
            <person name="Luo Y.B."/>
            <person name="Tsai W.C."/>
            <person name="Van de Peer Y."/>
            <person name="Liu Z.J."/>
        </authorList>
    </citation>
    <scope>NUCLEOTIDE SEQUENCE [LARGE SCALE GENOMIC DNA]</scope>
    <source>
        <strain evidence="2">cv. Shenzhen</strain>
        <tissue evidence="1">Stem</tissue>
    </source>
</reference>
<gene>
    <name evidence="1" type="ORF">AXF42_Ash009847</name>
</gene>
<proteinExistence type="predicted"/>
<dbReference type="EMBL" id="KZ451942">
    <property type="protein sequence ID" value="PKA60163.1"/>
    <property type="molecule type" value="Genomic_DNA"/>
</dbReference>
<dbReference type="Proteomes" id="UP000236161">
    <property type="component" value="Unassembled WGS sequence"/>
</dbReference>